<reference evidence="1" key="1">
    <citation type="journal article" date="2021" name="PeerJ">
        <title>Analysis of 44 Vibrio anguillarum genomes reveals high genetic diversity.</title>
        <authorList>
            <person name="Hansen M.J."/>
            <person name="Dalsgaard I."/>
        </authorList>
    </citation>
    <scope>NUCLEOTIDE SEQUENCE</scope>
    <source>
        <strain evidence="1">850617-1/1</strain>
    </source>
</reference>
<protein>
    <submittedName>
        <fullName evidence="1">Uncharacterized protein</fullName>
    </submittedName>
</protein>
<dbReference type="EMBL" id="SCLC01000001">
    <property type="protein sequence ID" value="MBF4433237.1"/>
    <property type="molecule type" value="Genomic_DNA"/>
</dbReference>
<evidence type="ECO:0000313" key="1">
    <source>
        <dbReference type="EMBL" id="MBF4433237.1"/>
    </source>
</evidence>
<proteinExistence type="predicted"/>
<dbReference type="Proteomes" id="UP000786185">
    <property type="component" value="Unassembled WGS sequence"/>
</dbReference>
<sequence length="172" mass="19721">MNNTLFNAQGEQVPARPDWDSHKETIVEMAMDTLFAEKYCDFEESDRDSLKSVLLDSYYSNIDEYDLAKKFESDGWDVDRDFIAALENICEHLSMAERQVVLGWFDDNKPVAPFNICDELIVDGEVGVISEIFKHSPAYFGVKMPGMDENTCRLIKFEDAVPHLKVLPINKE</sequence>
<name>A0AAW4B4I7_VIBAN</name>
<organism evidence="1 2">
    <name type="scientific">Vibrio anguillarum</name>
    <name type="common">Listonella anguillarum</name>
    <dbReference type="NCBI Taxonomy" id="55601"/>
    <lineage>
        <taxon>Bacteria</taxon>
        <taxon>Pseudomonadati</taxon>
        <taxon>Pseudomonadota</taxon>
        <taxon>Gammaproteobacteria</taxon>
        <taxon>Vibrionales</taxon>
        <taxon>Vibrionaceae</taxon>
        <taxon>Vibrio</taxon>
    </lineage>
</organism>
<dbReference type="AlphaFoldDB" id="A0AAW4B4I7"/>
<comment type="caution">
    <text evidence="1">The sequence shown here is derived from an EMBL/GenBank/DDBJ whole genome shotgun (WGS) entry which is preliminary data.</text>
</comment>
<evidence type="ECO:0000313" key="2">
    <source>
        <dbReference type="Proteomes" id="UP000786185"/>
    </source>
</evidence>
<gene>
    <name evidence="1" type="ORF">ERJ77_01755</name>
</gene>
<accession>A0AAW4B4I7</accession>